<feature type="region of interest" description="Disordered" evidence="2">
    <location>
        <begin position="148"/>
        <end position="169"/>
    </location>
</feature>
<name>A0AAD8JT06_TARER</name>
<evidence type="ECO:0000256" key="1">
    <source>
        <dbReference type="SAM" id="Coils"/>
    </source>
</evidence>
<organism evidence="4 5">
    <name type="scientific">Tagetes erecta</name>
    <name type="common">African marigold</name>
    <dbReference type="NCBI Taxonomy" id="13708"/>
    <lineage>
        <taxon>Eukaryota</taxon>
        <taxon>Viridiplantae</taxon>
        <taxon>Streptophyta</taxon>
        <taxon>Embryophyta</taxon>
        <taxon>Tracheophyta</taxon>
        <taxon>Spermatophyta</taxon>
        <taxon>Magnoliopsida</taxon>
        <taxon>eudicotyledons</taxon>
        <taxon>Gunneridae</taxon>
        <taxon>Pentapetalae</taxon>
        <taxon>asterids</taxon>
        <taxon>campanulids</taxon>
        <taxon>Asterales</taxon>
        <taxon>Asteraceae</taxon>
        <taxon>Asteroideae</taxon>
        <taxon>Heliantheae alliance</taxon>
        <taxon>Tageteae</taxon>
        <taxon>Tagetes</taxon>
    </lineage>
</organism>
<gene>
    <name evidence="4" type="ORF">QVD17_39750</name>
</gene>
<keyword evidence="1" id="KW-0175">Coiled coil</keyword>
<comment type="caution">
    <text evidence="4">The sequence shown here is derived from an EMBL/GenBank/DDBJ whole genome shotgun (WGS) entry which is preliminary data.</text>
</comment>
<dbReference type="InterPro" id="IPR058936">
    <property type="entry name" value="At4g15545-like"/>
</dbReference>
<evidence type="ECO:0000256" key="2">
    <source>
        <dbReference type="SAM" id="MobiDB-lite"/>
    </source>
</evidence>
<evidence type="ECO:0000313" key="4">
    <source>
        <dbReference type="EMBL" id="KAK1408116.1"/>
    </source>
</evidence>
<sequence length="268" mass="29902">MSTLDLPHELLQYLPCDPFEQLNFAHKITSIALSTRISDLESELLLLRDEVKKDVVVSDLQAQIKSLKASLSYVLDELSRANHEKEILLKENESLSEQAEKLNHDVVKLEGVKKTLKMSFQENDETTSSSSATPITTSRPRASLGLLLASETRTPPTSPKRRSTPLSPTRFSVSFATTRSFVDQSSISSSATSSPYHATSGVDGKEFFRQVRGRLSYDQFSAFLANVKDLNSNKQTKEDTLRKANDIFGPKNKDLYVLFEGLITRGVK</sequence>
<keyword evidence="5" id="KW-1185">Reference proteome</keyword>
<protein>
    <recommendedName>
        <fullName evidence="3">At4g15545-like C-terminal domain-containing protein</fullName>
    </recommendedName>
</protein>
<dbReference type="PANTHER" id="PTHR47383">
    <property type="entry name" value="OS03G0659800 PROTEIN"/>
    <property type="match status" value="1"/>
</dbReference>
<dbReference type="Proteomes" id="UP001229421">
    <property type="component" value="Unassembled WGS sequence"/>
</dbReference>
<reference evidence="4" key="1">
    <citation type="journal article" date="2023" name="bioRxiv">
        <title>Improved chromosome-level genome assembly for marigold (Tagetes erecta).</title>
        <authorList>
            <person name="Jiang F."/>
            <person name="Yuan L."/>
            <person name="Wang S."/>
            <person name="Wang H."/>
            <person name="Xu D."/>
            <person name="Wang A."/>
            <person name="Fan W."/>
        </authorList>
    </citation>
    <scope>NUCLEOTIDE SEQUENCE</scope>
    <source>
        <strain evidence="4">WSJ</strain>
        <tissue evidence="4">Leaf</tissue>
    </source>
</reference>
<proteinExistence type="predicted"/>
<evidence type="ECO:0000313" key="5">
    <source>
        <dbReference type="Proteomes" id="UP001229421"/>
    </source>
</evidence>
<dbReference type="InterPro" id="IPR058935">
    <property type="entry name" value="At4g15545-like_C"/>
</dbReference>
<evidence type="ECO:0000259" key="3">
    <source>
        <dbReference type="Pfam" id="PF25972"/>
    </source>
</evidence>
<accession>A0AAD8JT06</accession>
<feature type="coiled-coil region" evidence="1">
    <location>
        <begin position="78"/>
        <end position="112"/>
    </location>
</feature>
<dbReference type="Pfam" id="PF25972">
    <property type="entry name" value="At4g15545_C"/>
    <property type="match status" value="1"/>
</dbReference>
<feature type="domain" description="At4g15545-like C-terminal" evidence="3">
    <location>
        <begin position="202"/>
        <end position="265"/>
    </location>
</feature>
<dbReference type="AlphaFoldDB" id="A0AAD8JT06"/>
<dbReference type="EMBL" id="JAUHHV010000011">
    <property type="protein sequence ID" value="KAK1408116.1"/>
    <property type="molecule type" value="Genomic_DNA"/>
</dbReference>
<dbReference type="PANTHER" id="PTHR47383:SF3">
    <property type="entry name" value="WAT1-RELATED PROTEIN"/>
    <property type="match status" value="1"/>
</dbReference>